<proteinExistence type="predicted"/>
<reference evidence="2" key="1">
    <citation type="journal article" date="2002" name="Science">
        <title>The draft genome of Ciona intestinalis: insights into chordate and vertebrate origins.</title>
        <authorList>
            <person name="Dehal P."/>
            <person name="Satou Y."/>
            <person name="Campbell R.K."/>
            <person name="Chapman J."/>
            <person name="Degnan B."/>
            <person name="De Tomaso A."/>
            <person name="Davidson B."/>
            <person name="Di Gregorio A."/>
            <person name="Gelpke M."/>
            <person name="Goodstein D.M."/>
            <person name="Harafuji N."/>
            <person name="Hastings K.E."/>
            <person name="Ho I."/>
            <person name="Hotta K."/>
            <person name="Huang W."/>
            <person name="Kawashima T."/>
            <person name="Lemaire P."/>
            <person name="Martinez D."/>
            <person name="Meinertzhagen I.A."/>
            <person name="Necula S."/>
            <person name="Nonaka M."/>
            <person name="Putnam N."/>
            <person name="Rash S."/>
            <person name="Saiga H."/>
            <person name="Satake M."/>
            <person name="Terry A."/>
            <person name="Yamada L."/>
            <person name="Wang H.G."/>
            <person name="Awazu S."/>
            <person name="Azumi K."/>
            <person name="Boore J."/>
            <person name="Branno M."/>
            <person name="Chin-Bow S."/>
            <person name="DeSantis R."/>
            <person name="Doyle S."/>
            <person name="Francino P."/>
            <person name="Keys D.N."/>
            <person name="Haga S."/>
            <person name="Hayashi H."/>
            <person name="Hino K."/>
            <person name="Imai K.S."/>
            <person name="Inaba K."/>
            <person name="Kano S."/>
            <person name="Kobayashi K."/>
            <person name="Kobayashi M."/>
            <person name="Lee B.I."/>
            <person name="Makabe K.W."/>
            <person name="Manohar C."/>
            <person name="Matassi G."/>
            <person name="Medina M."/>
            <person name="Mochizuki Y."/>
            <person name="Mount S."/>
            <person name="Morishita T."/>
            <person name="Miura S."/>
            <person name="Nakayama A."/>
            <person name="Nishizaka S."/>
            <person name="Nomoto H."/>
            <person name="Ohta F."/>
            <person name="Oishi K."/>
            <person name="Rigoutsos I."/>
            <person name="Sano M."/>
            <person name="Sasaki A."/>
            <person name="Sasakura Y."/>
            <person name="Shoguchi E."/>
            <person name="Shin-i T."/>
            <person name="Spagnuolo A."/>
            <person name="Stainier D."/>
            <person name="Suzuki M.M."/>
            <person name="Tassy O."/>
            <person name="Takatori N."/>
            <person name="Tokuoka M."/>
            <person name="Yagi K."/>
            <person name="Yoshizaki F."/>
            <person name="Wada S."/>
            <person name="Zhang C."/>
            <person name="Hyatt P.D."/>
            <person name="Larimer F."/>
            <person name="Detter C."/>
            <person name="Doggett N."/>
            <person name="Glavina T."/>
            <person name="Hawkins T."/>
            <person name="Richardson P."/>
            <person name="Lucas S."/>
            <person name="Kohara Y."/>
            <person name="Levine M."/>
            <person name="Satoh N."/>
            <person name="Rokhsar D.S."/>
        </authorList>
    </citation>
    <scope>NUCLEOTIDE SEQUENCE [LARGE SCALE GENOMIC DNA]</scope>
</reference>
<reference evidence="1" key="3">
    <citation type="submission" date="2025-09" db="UniProtKB">
        <authorList>
            <consortium name="Ensembl"/>
        </authorList>
    </citation>
    <scope>IDENTIFICATION</scope>
</reference>
<protein>
    <submittedName>
        <fullName evidence="1">Uncharacterized LOC104265403</fullName>
    </submittedName>
</protein>
<gene>
    <name evidence="1" type="primary">LOC104265403</name>
</gene>
<dbReference type="HOGENOM" id="CLU_2637346_0_0_1"/>
<sequence length="77" mass="9192">MYGCNGMYFPFIPIVIINNYQSCVCQLKQLTHAIRCLLFCDTCFPLYKPCTFLYWEAVRTKKFLCCFHFCLKLRTIN</sequence>
<dbReference type="AlphaFoldDB" id="H2XKW7"/>
<dbReference type="InParanoid" id="H2XKW7"/>
<reference evidence="1" key="2">
    <citation type="submission" date="2025-08" db="UniProtKB">
        <authorList>
            <consortium name="Ensembl"/>
        </authorList>
    </citation>
    <scope>IDENTIFICATION</scope>
</reference>
<name>H2XKW7_CIOIN</name>
<dbReference type="Proteomes" id="UP000008144">
    <property type="component" value="Unassembled WGS sequence"/>
</dbReference>
<evidence type="ECO:0000313" key="1">
    <source>
        <dbReference type="Ensembl" id="ENSCINP00000030299.1"/>
    </source>
</evidence>
<dbReference type="Ensembl" id="ENSCINT00000030909.1">
    <property type="protein sequence ID" value="ENSCINP00000030299.1"/>
    <property type="gene ID" value="ENSCING00000021079.1"/>
</dbReference>
<organism evidence="1 2">
    <name type="scientific">Ciona intestinalis</name>
    <name type="common">Transparent sea squirt</name>
    <name type="synonym">Ascidia intestinalis</name>
    <dbReference type="NCBI Taxonomy" id="7719"/>
    <lineage>
        <taxon>Eukaryota</taxon>
        <taxon>Metazoa</taxon>
        <taxon>Chordata</taxon>
        <taxon>Tunicata</taxon>
        <taxon>Ascidiacea</taxon>
        <taxon>Phlebobranchia</taxon>
        <taxon>Cionidae</taxon>
        <taxon>Ciona</taxon>
    </lineage>
</organism>
<accession>H2XKW7</accession>
<keyword evidence="2" id="KW-1185">Reference proteome</keyword>
<evidence type="ECO:0000313" key="2">
    <source>
        <dbReference type="Proteomes" id="UP000008144"/>
    </source>
</evidence>